<accession>A0A517ZQB8</accession>
<feature type="region of interest" description="Disordered" evidence="1">
    <location>
        <begin position="62"/>
        <end position="123"/>
    </location>
</feature>
<sequence length="183" mass="20149" precursor="true">MFQRNLQCVIFSGILMGSSLLFAQPPGRGGPPEGPPREVILRIFQQADSNRDGSVTRAELTTALQNQARGNRRERGGAPPQQENQADHPRRERGEQGEHGHHGPPQPGQVLPEPVAESLDLNEKQTRQLAALQADVDKRLAAILTDEQKEQLKNARPPHGPGQFKGEKGEQPGGRPQRPQRPE</sequence>
<dbReference type="EMBL" id="CP036276">
    <property type="protein sequence ID" value="QDU44671.1"/>
    <property type="molecule type" value="Genomic_DNA"/>
</dbReference>
<reference evidence="4 5" key="1">
    <citation type="submission" date="2019-02" db="EMBL/GenBank/DDBJ databases">
        <title>Deep-cultivation of Planctomycetes and their phenomic and genomic characterization uncovers novel biology.</title>
        <authorList>
            <person name="Wiegand S."/>
            <person name="Jogler M."/>
            <person name="Boedeker C."/>
            <person name="Pinto D."/>
            <person name="Vollmers J."/>
            <person name="Rivas-Marin E."/>
            <person name="Kohn T."/>
            <person name="Peeters S.H."/>
            <person name="Heuer A."/>
            <person name="Rast P."/>
            <person name="Oberbeckmann S."/>
            <person name="Bunk B."/>
            <person name="Jeske O."/>
            <person name="Meyerdierks A."/>
            <person name="Storesund J.E."/>
            <person name="Kallscheuer N."/>
            <person name="Luecker S."/>
            <person name="Lage O.M."/>
            <person name="Pohl T."/>
            <person name="Merkel B.J."/>
            <person name="Hornburger P."/>
            <person name="Mueller R.-W."/>
            <person name="Bruemmer F."/>
            <person name="Labrenz M."/>
            <person name="Spormann A.M."/>
            <person name="Op den Camp H."/>
            <person name="Overmann J."/>
            <person name="Amann R."/>
            <person name="Jetten M.S.M."/>
            <person name="Mascher T."/>
            <person name="Medema M.H."/>
            <person name="Devos D.P."/>
            <person name="Kaster A.-K."/>
            <person name="Ovreas L."/>
            <person name="Rohde M."/>
            <person name="Galperin M.Y."/>
            <person name="Jogler C."/>
        </authorList>
    </citation>
    <scope>NUCLEOTIDE SEQUENCE [LARGE SCALE GENOMIC DNA]</scope>
    <source>
        <strain evidence="4 5">Mal52</strain>
    </source>
</reference>
<dbReference type="InterPro" id="IPR011992">
    <property type="entry name" value="EF-hand-dom_pair"/>
</dbReference>
<name>A0A517ZQB8_9PLAN</name>
<dbReference type="Proteomes" id="UP000319383">
    <property type="component" value="Chromosome"/>
</dbReference>
<evidence type="ECO:0000313" key="5">
    <source>
        <dbReference type="Proteomes" id="UP000319383"/>
    </source>
</evidence>
<feature type="compositionally biased region" description="Basic and acidic residues" evidence="1">
    <location>
        <begin position="85"/>
        <end position="101"/>
    </location>
</feature>
<dbReference type="KEGG" id="sdyn:Mal52_31570"/>
<dbReference type="PROSITE" id="PS50222">
    <property type="entry name" value="EF_HAND_2"/>
    <property type="match status" value="1"/>
</dbReference>
<dbReference type="InterPro" id="IPR018247">
    <property type="entry name" value="EF_Hand_1_Ca_BS"/>
</dbReference>
<keyword evidence="2" id="KW-0732">Signal</keyword>
<feature type="signal peptide" evidence="2">
    <location>
        <begin position="1"/>
        <end position="23"/>
    </location>
</feature>
<proteinExistence type="predicted"/>
<evidence type="ECO:0000313" key="4">
    <source>
        <dbReference type="EMBL" id="QDU44671.1"/>
    </source>
</evidence>
<dbReference type="AlphaFoldDB" id="A0A517ZQB8"/>
<evidence type="ECO:0000259" key="3">
    <source>
        <dbReference type="PROSITE" id="PS50222"/>
    </source>
</evidence>
<evidence type="ECO:0000256" key="1">
    <source>
        <dbReference type="SAM" id="MobiDB-lite"/>
    </source>
</evidence>
<dbReference type="InterPro" id="IPR002048">
    <property type="entry name" value="EF_hand_dom"/>
</dbReference>
<dbReference type="PROSITE" id="PS00018">
    <property type="entry name" value="EF_HAND_1"/>
    <property type="match status" value="1"/>
</dbReference>
<dbReference type="Gene3D" id="1.10.238.10">
    <property type="entry name" value="EF-hand"/>
    <property type="match status" value="1"/>
</dbReference>
<feature type="domain" description="EF-hand" evidence="3">
    <location>
        <begin position="35"/>
        <end position="70"/>
    </location>
</feature>
<dbReference type="GO" id="GO:0005509">
    <property type="term" value="F:calcium ion binding"/>
    <property type="evidence" value="ECO:0007669"/>
    <property type="project" value="InterPro"/>
</dbReference>
<feature type="chain" id="PRO_5021756205" description="EF-hand domain-containing protein" evidence="2">
    <location>
        <begin position="24"/>
        <end position="183"/>
    </location>
</feature>
<keyword evidence="5" id="KW-1185">Reference proteome</keyword>
<organism evidence="4 5">
    <name type="scientific">Symmachiella dynata</name>
    <dbReference type="NCBI Taxonomy" id="2527995"/>
    <lineage>
        <taxon>Bacteria</taxon>
        <taxon>Pseudomonadati</taxon>
        <taxon>Planctomycetota</taxon>
        <taxon>Planctomycetia</taxon>
        <taxon>Planctomycetales</taxon>
        <taxon>Planctomycetaceae</taxon>
        <taxon>Symmachiella</taxon>
    </lineage>
</organism>
<evidence type="ECO:0000256" key="2">
    <source>
        <dbReference type="SAM" id="SignalP"/>
    </source>
</evidence>
<dbReference type="SUPFAM" id="SSF47473">
    <property type="entry name" value="EF-hand"/>
    <property type="match status" value="1"/>
</dbReference>
<protein>
    <recommendedName>
        <fullName evidence="3">EF-hand domain-containing protein</fullName>
    </recommendedName>
</protein>
<gene>
    <name evidence="4" type="ORF">Mal52_31570</name>
</gene>
<feature type="region of interest" description="Disordered" evidence="1">
    <location>
        <begin position="147"/>
        <end position="183"/>
    </location>
</feature>